<keyword evidence="1" id="KW-0175">Coiled coil</keyword>
<dbReference type="Proteomes" id="UP000886817">
    <property type="component" value="Unassembled WGS sequence"/>
</dbReference>
<accession>A0A9D1WJC2</accession>
<sequence length="103" mass="12350">MEQILNKLSEIETTANYIMEEASEKKQELSRQMEEQCRSFDAQVDENTSKKVKDIRRQLEQDKEKELARLRQQTTDMFAKLDTYYSENHQRLAETLYNRILKG</sequence>
<feature type="coiled-coil region" evidence="1">
    <location>
        <begin position="19"/>
        <end position="76"/>
    </location>
</feature>
<evidence type="ECO:0000256" key="1">
    <source>
        <dbReference type="SAM" id="Coils"/>
    </source>
</evidence>
<dbReference type="EMBL" id="DXEX01000239">
    <property type="protein sequence ID" value="HIX60254.1"/>
    <property type="molecule type" value="Genomic_DNA"/>
</dbReference>
<evidence type="ECO:0000313" key="3">
    <source>
        <dbReference type="Proteomes" id="UP000886817"/>
    </source>
</evidence>
<dbReference type="AlphaFoldDB" id="A0A9D1WJC2"/>
<organism evidence="2 3">
    <name type="scientific">Candidatus Blautia gallistercoris</name>
    <dbReference type="NCBI Taxonomy" id="2838490"/>
    <lineage>
        <taxon>Bacteria</taxon>
        <taxon>Bacillati</taxon>
        <taxon>Bacillota</taxon>
        <taxon>Clostridia</taxon>
        <taxon>Lachnospirales</taxon>
        <taxon>Lachnospiraceae</taxon>
        <taxon>Blautia</taxon>
    </lineage>
</organism>
<proteinExistence type="predicted"/>
<evidence type="ECO:0008006" key="4">
    <source>
        <dbReference type="Google" id="ProtNLM"/>
    </source>
</evidence>
<dbReference type="Gene3D" id="1.20.5.2950">
    <property type="match status" value="1"/>
</dbReference>
<name>A0A9D1WJC2_9FIRM</name>
<protein>
    <recommendedName>
        <fullName evidence="4">ATPase</fullName>
    </recommendedName>
</protein>
<evidence type="ECO:0000313" key="2">
    <source>
        <dbReference type="EMBL" id="HIX60254.1"/>
    </source>
</evidence>
<reference evidence="2" key="1">
    <citation type="journal article" date="2021" name="PeerJ">
        <title>Extensive microbial diversity within the chicken gut microbiome revealed by metagenomics and culture.</title>
        <authorList>
            <person name="Gilroy R."/>
            <person name="Ravi A."/>
            <person name="Getino M."/>
            <person name="Pursley I."/>
            <person name="Horton D.L."/>
            <person name="Alikhan N.F."/>
            <person name="Baker D."/>
            <person name="Gharbi K."/>
            <person name="Hall N."/>
            <person name="Watson M."/>
            <person name="Adriaenssens E.M."/>
            <person name="Foster-Nyarko E."/>
            <person name="Jarju S."/>
            <person name="Secka A."/>
            <person name="Antonio M."/>
            <person name="Oren A."/>
            <person name="Chaudhuri R.R."/>
            <person name="La Ragione R."/>
            <person name="Hildebrand F."/>
            <person name="Pallen M.J."/>
        </authorList>
    </citation>
    <scope>NUCLEOTIDE SEQUENCE</scope>
    <source>
        <strain evidence="2">ChiSjej1B19-8411</strain>
    </source>
</reference>
<reference evidence="2" key="2">
    <citation type="submission" date="2021-04" db="EMBL/GenBank/DDBJ databases">
        <authorList>
            <person name="Gilroy R."/>
        </authorList>
    </citation>
    <scope>NUCLEOTIDE SEQUENCE</scope>
    <source>
        <strain evidence="2">ChiSjej1B19-8411</strain>
    </source>
</reference>
<gene>
    <name evidence="2" type="ORF">IAA45_11155</name>
</gene>
<comment type="caution">
    <text evidence="2">The sequence shown here is derived from an EMBL/GenBank/DDBJ whole genome shotgun (WGS) entry which is preliminary data.</text>
</comment>